<reference evidence="6 7" key="1">
    <citation type="journal article" date="2024" name="Proc. Natl. Acad. Sci. U.S.A.">
        <title>The genetic regulatory architecture and epigenomic basis for age-related changes in rattlesnake venom.</title>
        <authorList>
            <person name="Hogan M.P."/>
            <person name="Holding M.L."/>
            <person name="Nystrom G.S."/>
            <person name="Colston T.J."/>
            <person name="Bartlett D.A."/>
            <person name="Mason A.J."/>
            <person name="Ellsworth S.A."/>
            <person name="Rautsaw R.M."/>
            <person name="Lawrence K.C."/>
            <person name="Strickland J.L."/>
            <person name="He B."/>
            <person name="Fraser P."/>
            <person name="Margres M.J."/>
            <person name="Gilbert D.M."/>
            <person name="Gibbs H.L."/>
            <person name="Parkinson C.L."/>
            <person name="Rokyta D.R."/>
        </authorList>
    </citation>
    <scope>NUCLEOTIDE SEQUENCE [LARGE SCALE GENOMIC DNA]</scope>
    <source>
        <strain evidence="6">DRR0105</strain>
    </source>
</reference>
<keyword evidence="3" id="KW-0342">GTP-binding</keyword>
<dbReference type="PANTHER" id="PTHR10903">
    <property type="entry name" value="GTPASE, IMAP FAMILY MEMBER-RELATED"/>
    <property type="match status" value="1"/>
</dbReference>
<feature type="region of interest" description="Disordered" evidence="4">
    <location>
        <begin position="222"/>
        <end position="248"/>
    </location>
</feature>
<dbReference type="PANTHER" id="PTHR10903:SF73">
    <property type="entry name" value="GTPASE IMAP FAMILY MEMBER 8"/>
    <property type="match status" value="1"/>
</dbReference>
<keyword evidence="2" id="KW-0547">Nucleotide-binding</keyword>
<dbReference type="SUPFAM" id="SSF52540">
    <property type="entry name" value="P-loop containing nucleoside triphosphate hydrolases"/>
    <property type="match status" value="1"/>
</dbReference>
<dbReference type="Proteomes" id="UP001474421">
    <property type="component" value="Unassembled WGS sequence"/>
</dbReference>
<dbReference type="InterPro" id="IPR006703">
    <property type="entry name" value="G_AIG1"/>
</dbReference>
<protein>
    <submittedName>
        <fullName evidence="6">GTPase IMAP family member 2-like</fullName>
    </submittedName>
</protein>
<dbReference type="Pfam" id="PF04548">
    <property type="entry name" value="AIG1"/>
    <property type="match status" value="1"/>
</dbReference>
<evidence type="ECO:0000313" key="6">
    <source>
        <dbReference type="EMBL" id="KAK9395927.1"/>
    </source>
</evidence>
<dbReference type="InterPro" id="IPR027417">
    <property type="entry name" value="P-loop_NTPase"/>
</dbReference>
<dbReference type="GO" id="GO:0005525">
    <property type="term" value="F:GTP binding"/>
    <property type="evidence" value="ECO:0007669"/>
    <property type="project" value="UniProtKB-KW"/>
</dbReference>
<evidence type="ECO:0000256" key="3">
    <source>
        <dbReference type="ARBA" id="ARBA00023134"/>
    </source>
</evidence>
<comment type="caution">
    <text evidence="6">The sequence shown here is derived from an EMBL/GenBank/DDBJ whole genome shotgun (WGS) entry which is preliminary data.</text>
</comment>
<dbReference type="EMBL" id="JAOTOJ010000008">
    <property type="protein sequence ID" value="KAK9395927.1"/>
    <property type="molecule type" value="Genomic_DNA"/>
</dbReference>
<keyword evidence="7" id="KW-1185">Reference proteome</keyword>
<dbReference type="AlphaFoldDB" id="A0AAW1B1K4"/>
<organism evidence="6 7">
    <name type="scientific">Crotalus adamanteus</name>
    <name type="common">Eastern diamondback rattlesnake</name>
    <dbReference type="NCBI Taxonomy" id="8729"/>
    <lineage>
        <taxon>Eukaryota</taxon>
        <taxon>Metazoa</taxon>
        <taxon>Chordata</taxon>
        <taxon>Craniata</taxon>
        <taxon>Vertebrata</taxon>
        <taxon>Euteleostomi</taxon>
        <taxon>Lepidosauria</taxon>
        <taxon>Squamata</taxon>
        <taxon>Bifurcata</taxon>
        <taxon>Unidentata</taxon>
        <taxon>Episquamata</taxon>
        <taxon>Toxicofera</taxon>
        <taxon>Serpentes</taxon>
        <taxon>Colubroidea</taxon>
        <taxon>Viperidae</taxon>
        <taxon>Crotalinae</taxon>
        <taxon>Crotalus</taxon>
    </lineage>
</organism>
<gene>
    <name evidence="6" type="ORF">NXF25_019288</name>
</gene>
<dbReference type="InterPro" id="IPR045058">
    <property type="entry name" value="GIMA/IAN/Toc"/>
</dbReference>
<evidence type="ECO:0000256" key="1">
    <source>
        <dbReference type="ARBA" id="ARBA00008535"/>
    </source>
</evidence>
<feature type="domain" description="AIG1-type G" evidence="5">
    <location>
        <begin position="34"/>
        <end position="234"/>
    </location>
</feature>
<comment type="similarity">
    <text evidence="1">Belongs to the TRAFAC class TrmE-Era-EngA-EngB-Septin-like GTPase superfamily. AIG1/Toc34/Toc159-like paraseptin GTPase family. IAN subfamily.</text>
</comment>
<dbReference type="FunFam" id="3.40.50.300:FF:000366">
    <property type="entry name" value="GTPase, IMAP family member 2"/>
    <property type="match status" value="1"/>
</dbReference>
<sequence>MPRDSTVHCLTCRLVLFQGSTGDHGAEAKEEGDDADLRLILVGKSGGGKSATGNTILGRREFESVLAAKTTTQKCQRGQGIWDNKKISVIDTPAFFDSEKMDPSLKEEMEKCRRMCQSGLHAFVLVTQVGRFTKEDKAAAKQVRKIFGEKSVRHTVVLFTCKEDLGGVSLKEYIKKSDNRKLRKLIEKCGDRFCGFNNGAKGTERDEQVKQLMEMVQKMNKGKPYCIPPEKQKSSSQIHGFRKKKSHQ</sequence>
<evidence type="ECO:0000259" key="5">
    <source>
        <dbReference type="PROSITE" id="PS51720"/>
    </source>
</evidence>
<dbReference type="PROSITE" id="PS51720">
    <property type="entry name" value="G_AIG1"/>
    <property type="match status" value="1"/>
</dbReference>
<evidence type="ECO:0000256" key="2">
    <source>
        <dbReference type="ARBA" id="ARBA00022741"/>
    </source>
</evidence>
<dbReference type="CDD" id="cd01852">
    <property type="entry name" value="AIG1"/>
    <property type="match status" value="1"/>
</dbReference>
<accession>A0AAW1B1K4</accession>
<name>A0AAW1B1K4_CROAD</name>
<evidence type="ECO:0000313" key="7">
    <source>
        <dbReference type="Proteomes" id="UP001474421"/>
    </source>
</evidence>
<evidence type="ECO:0000256" key="4">
    <source>
        <dbReference type="SAM" id="MobiDB-lite"/>
    </source>
</evidence>
<dbReference type="Gene3D" id="3.40.50.300">
    <property type="entry name" value="P-loop containing nucleotide triphosphate hydrolases"/>
    <property type="match status" value="1"/>
</dbReference>
<proteinExistence type="inferred from homology"/>